<comment type="caution">
    <text evidence="1">The sequence shown here is derived from an EMBL/GenBank/DDBJ whole genome shotgun (WGS) entry which is preliminary data.</text>
</comment>
<dbReference type="AlphaFoldDB" id="A0A2R7Y2B1"/>
<evidence type="ECO:0000313" key="2">
    <source>
        <dbReference type="Proteomes" id="UP000244093"/>
    </source>
</evidence>
<sequence>MVNEASRDKLKGLDLVEPYLCLSLGECFRRLSSVLGCELRKIYAIVAYVKESGVDVLQTFLGRDV</sequence>
<name>A0A2R7Y2B1_9CREN</name>
<proteinExistence type="predicted"/>
<gene>
    <name evidence="1" type="ORF">B7O98_09310</name>
</gene>
<protein>
    <submittedName>
        <fullName evidence="1">Uncharacterized protein</fullName>
    </submittedName>
</protein>
<organism evidence="1 2">
    <name type="scientific">Zestosphaera tikiterensis</name>
    <dbReference type="NCBI Taxonomy" id="1973259"/>
    <lineage>
        <taxon>Archaea</taxon>
        <taxon>Thermoproteota</taxon>
        <taxon>Thermoprotei</taxon>
        <taxon>Desulfurococcales</taxon>
        <taxon>Desulfurococcaceae</taxon>
        <taxon>Zestosphaera</taxon>
    </lineage>
</organism>
<accession>A0A2R7Y2B1</accession>
<dbReference type="EMBL" id="NBVN01000010">
    <property type="protein sequence ID" value="PUA31487.1"/>
    <property type="molecule type" value="Genomic_DNA"/>
</dbReference>
<dbReference type="Proteomes" id="UP000244093">
    <property type="component" value="Unassembled WGS sequence"/>
</dbReference>
<evidence type="ECO:0000313" key="1">
    <source>
        <dbReference type="EMBL" id="PUA31487.1"/>
    </source>
</evidence>
<reference evidence="1 2" key="1">
    <citation type="journal article" date="2018" name="Syst. Appl. Microbiol.">
        <title>A new symbiotic nanoarchaeote (Candidatus Nanoclepta minutus) and its host (Zestosphaera tikiterensis gen. nov., sp. nov.) from a New Zealand hot spring.</title>
        <authorList>
            <person name="St John E."/>
            <person name="Liu Y."/>
            <person name="Podar M."/>
            <person name="Stott M.B."/>
            <person name="Meneghin J."/>
            <person name="Chen Z."/>
            <person name="Lagutin K."/>
            <person name="Mitchell K."/>
            <person name="Reysenbach A.L."/>
        </authorList>
    </citation>
    <scope>NUCLEOTIDE SEQUENCE [LARGE SCALE GENOMIC DNA]</scope>
    <source>
        <strain evidence="1">NZ3</strain>
    </source>
</reference>